<evidence type="ECO:0000313" key="1">
    <source>
        <dbReference type="EMBL" id="STX81340.1"/>
    </source>
</evidence>
<name>A0A378KAI2_9GAMM</name>
<evidence type="ECO:0000313" key="2">
    <source>
        <dbReference type="Proteomes" id="UP000254794"/>
    </source>
</evidence>
<gene>
    <name evidence="1" type="ORF">NCTC13316_03209</name>
</gene>
<dbReference type="AlphaFoldDB" id="A0A378KAI2"/>
<accession>A0A378KAI2</accession>
<proteinExistence type="predicted"/>
<sequence>MKIEDILKKQREKGLELTRLKASTLSIEEYTRDKNSPRPYHIDKVAKITTVNEKKKNNFSPSVGKTKRAKKLPLKQKIIHTVNNENLKVGRKLKPIFNYVDLVGNSKLIVDEILRRCLITNSDSTGFIEKKEFSDIVGVTIGSIKTTCVRLKEKKVIEDFKATKGRKSKWKFILSSRIIEQARKIRES</sequence>
<dbReference type="EMBL" id="UGOD01000003">
    <property type="protein sequence ID" value="STX81340.1"/>
    <property type="molecule type" value="Genomic_DNA"/>
</dbReference>
<reference evidence="1 2" key="1">
    <citation type="submission" date="2018-06" db="EMBL/GenBank/DDBJ databases">
        <authorList>
            <consortium name="Pathogen Informatics"/>
            <person name="Doyle S."/>
        </authorList>
    </citation>
    <scope>NUCLEOTIDE SEQUENCE [LARGE SCALE GENOMIC DNA]</scope>
    <source>
        <strain evidence="1 2">NCTC13316</strain>
    </source>
</reference>
<dbReference type="Proteomes" id="UP000254794">
    <property type="component" value="Unassembled WGS sequence"/>
</dbReference>
<keyword evidence="2" id="KW-1185">Reference proteome</keyword>
<organism evidence="1 2">
    <name type="scientific">Legionella busanensis</name>
    <dbReference type="NCBI Taxonomy" id="190655"/>
    <lineage>
        <taxon>Bacteria</taxon>
        <taxon>Pseudomonadati</taxon>
        <taxon>Pseudomonadota</taxon>
        <taxon>Gammaproteobacteria</taxon>
        <taxon>Legionellales</taxon>
        <taxon>Legionellaceae</taxon>
        <taxon>Legionella</taxon>
    </lineage>
</organism>
<protein>
    <submittedName>
        <fullName evidence="1">Uncharacterized protein</fullName>
    </submittedName>
</protein>